<feature type="transmembrane region" description="Helical" evidence="10">
    <location>
        <begin position="191"/>
        <end position="212"/>
    </location>
</feature>
<dbReference type="Gene3D" id="1.20.1250.20">
    <property type="entry name" value="MFS general substrate transporter like domains"/>
    <property type="match status" value="1"/>
</dbReference>
<dbReference type="PROSITE" id="PS00217">
    <property type="entry name" value="SUGAR_TRANSPORT_2"/>
    <property type="match status" value="1"/>
</dbReference>
<evidence type="ECO:0000256" key="9">
    <source>
        <dbReference type="ARBA" id="ARBA00049119"/>
    </source>
</evidence>
<evidence type="ECO:0000256" key="6">
    <source>
        <dbReference type="ARBA" id="ARBA00022833"/>
    </source>
</evidence>
<comment type="catalytic activity">
    <reaction evidence="9">
        <text>myo-inositol(out) + H(+)(out) = myo-inositol(in) + H(+)(in)</text>
        <dbReference type="Rhea" id="RHEA:60364"/>
        <dbReference type="ChEBI" id="CHEBI:15378"/>
        <dbReference type="ChEBI" id="CHEBI:17268"/>
    </reaction>
</comment>
<dbReference type="NCBIfam" id="TIGR00879">
    <property type="entry name" value="SP"/>
    <property type="match status" value="1"/>
</dbReference>
<dbReference type="OrthoDB" id="508119at2759"/>
<dbReference type="InterPro" id="IPR003663">
    <property type="entry name" value="Sugar/inositol_transpt"/>
</dbReference>
<dbReference type="SUPFAM" id="SSF53927">
    <property type="entry name" value="Cytidine deaminase-like"/>
    <property type="match status" value="1"/>
</dbReference>
<feature type="domain" description="Major facilitator superfamily (MFS) profile" evidence="11">
    <location>
        <begin position="23"/>
        <end position="481"/>
    </location>
</feature>
<feature type="transmembrane region" description="Helical" evidence="10">
    <location>
        <begin position="99"/>
        <end position="116"/>
    </location>
</feature>
<dbReference type="PROSITE" id="PS50850">
    <property type="entry name" value="MFS"/>
    <property type="match status" value="1"/>
</dbReference>
<name>A0A5N5QLX6_9AGAM</name>
<dbReference type="Pfam" id="PF00383">
    <property type="entry name" value="dCMP_cyt_deam_1"/>
    <property type="match status" value="1"/>
</dbReference>
<feature type="domain" description="CMP/dCMP-type deaminase" evidence="12">
    <location>
        <begin position="554"/>
        <end position="671"/>
    </location>
</feature>
<feature type="transmembrane region" description="Helical" evidence="10">
    <location>
        <begin position="391"/>
        <end position="415"/>
    </location>
</feature>
<dbReference type="CDD" id="cd17356">
    <property type="entry name" value="MFS_HXT"/>
    <property type="match status" value="1"/>
</dbReference>
<evidence type="ECO:0000256" key="4">
    <source>
        <dbReference type="ARBA" id="ARBA00022692"/>
    </source>
</evidence>
<evidence type="ECO:0000256" key="8">
    <source>
        <dbReference type="ARBA" id="ARBA00023136"/>
    </source>
</evidence>
<keyword evidence="5" id="KW-0479">Metal-binding</keyword>
<dbReference type="GO" id="GO:0002100">
    <property type="term" value="P:tRNA wobble adenosine to inosine editing"/>
    <property type="evidence" value="ECO:0007669"/>
    <property type="project" value="InterPro"/>
</dbReference>
<evidence type="ECO:0000256" key="2">
    <source>
        <dbReference type="ARBA" id="ARBA00010992"/>
    </source>
</evidence>
<feature type="transmembrane region" description="Helical" evidence="10">
    <location>
        <begin position="352"/>
        <end position="371"/>
    </location>
</feature>
<evidence type="ECO:0000259" key="12">
    <source>
        <dbReference type="PROSITE" id="PS51747"/>
    </source>
</evidence>
<evidence type="ECO:0000256" key="1">
    <source>
        <dbReference type="ARBA" id="ARBA00004141"/>
    </source>
</evidence>
<dbReference type="PROSITE" id="PS51747">
    <property type="entry name" value="CYT_DCMP_DEAMINASES_2"/>
    <property type="match status" value="1"/>
</dbReference>
<keyword evidence="3" id="KW-0813">Transport</keyword>
<feature type="transmembrane region" description="Helical" evidence="10">
    <location>
        <begin position="456"/>
        <end position="477"/>
    </location>
</feature>
<dbReference type="InterPro" id="IPR005829">
    <property type="entry name" value="Sugar_transporter_CS"/>
</dbReference>
<dbReference type="GO" id="GO:0016020">
    <property type="term" value="C:membrane"/>
    <property type="evidence" value="ECO:0007669"/>
    <property type="project" value="UniProtKB-SubCell"/>
</dbReference>
<keyword evidence="8 10" id="KW-0472">Membrane</keyword>
<dbReference type="PROSITE" id="PS00216">
    <property type="entry name" value="SUGAR_TRANSPORT_1"/>
    <property type="match status" value="1"/>
</dbReference>
<comment type="caution">
    <text evidence="13">The sequence shown here is derived from an EMBL/GenBank/DDBJ whole genome shotgun (WGS) entry which is preliminary data.</text>
</comment>
<keyword evidence="14" id="KW-1185">Reference proteome</keyword>
<comment type="subcellular location">
    <subcellularLocation>
        <location evidence="1">Membrane</location>
        <topology evidence="1">Multi-pass membrane protein</topology>
    </subcellularLocation>
</comment>
<evidence type="ECO:0000256" key="3">
    <source>
        <dbReference type="ARBA" id="ARBA00022448"/>
    </source>
</evidence>
<dbReference type="PROSITE" id="PS00903">
    <property type="entry name" value="CYT_DCMP_DEAMINASES_1"/>
    <property type="match status" value="1"/>
</dbReference>
<evidence type="ECO:0000259" key="11">
    <source>
        <dbReference type="PROSITE" id="PS50850"/>
    </source>
</evidence>
<dbReference type="InterPro" id="IPR005828">
    <property type="entry name" value="MFS_sugar_transport-like"/>
</dbReference>
<keyword evidence="4 10" id="KW-0812">Transmembrane</keyword>
<dbReference type="InterPro" id="IPR050360">
    <property type="entry name" value="MFS_Sugar_Transporters"/>
</dbReference>
<organism evidence="13 14">
    <name type="scientific">Ceratobasidium theobromae</name>
    <dbReference type="NCBI Taxonomy" id="1582974"/>
    <lineage>
        <taxon>Eukaryota</taxon>
        <taxon>Fungi</taxon>
        <taxon>Dikarya</taxon>
        <taxon>Basidiomycota</taxon>
        <taxon>Agaricomycotina</taxon>
        <taxon>Agaricomycetes</taxon>
        <taxon>Cantharellales</taxon>
        <taxon>Ceratobasidiaceae</taxon>
        <taxon>Ceratobasidium</taxon>
    </lineage>
</organism>
<evidence type="ECO:0000256" key="10">
    <source>
        <dbReference type="SAM" id="Phobius"/>
    </source>
</evidence>
<feature type="transmembrane region" description="Helical" evidence="10">
    <location>
        <begin position="20"/>
        <end position="47"/>
    </location>
</feature>
<dbReference type="Pfam" id="PF00083">
    <property type="entry name" value="Sugar_tr"/>
    <property type="match status" value="1"/>
</dbReference>
<dbReference type="AlphaFoldDB" id="A0A5N5QLX6"/>
<dbReference type="CDD" id="cd01285">
    <property type="entry name" value="nucleoside_deaminase"/>
    <property type="match status" value="1"/>
</dbReference>
<proteinExistence type="inferred from homology"/>
<feature type="transmembrane region" description="Helical" evidence="10">
    <location>
        <begin position="122"/>
        <end position="145"/>
    </location>
</feature>
<dbReference type="InterPro" id="IPR016192">
    <property type="entry name" value="APOBEC/CMP_deaminase_Zn-bd"/>
</dbReference>
<dbReference type="PANTHER" id="PTHR48022">
    <property type="entry name" value="PLASTIDIC GLUCOSE TRANSPORTER 4"/>
    <property type="match status" value="1"/>
</dbReference>
<dbReference type="GO" id="GO:0008270">
    <property type="term" value="F:zinc ion binding"/>
    <property type="evidence" value="ECO:0007669"/>
    <property type="project" value="InterPro"/>
</dbReference>
<dbReference type="SUPFAM" id="SSF103473">
    <property type="entry name" value="MFS general substrate transporter"/>
    <property type="match status" value="1"/>
</dbReference>
<dbReference type="GO" id="GO:0005351">
    <property type="term" value="F:carbohydrate:proton symporter activity"/>
    <property type="evidence" value="ECO:0007669"/>
    <property type="project" value="TreeGrafter"/>
</dbReference>
<dbReference type="Gene3D" id="3.40.140.10">
    <property type="entry name" value="Cytidine Deaminase, domain 2"/>
    <property type="match status" value="1"/>
</dbReference>
<dbReference type="GO" id="GO:0052717">
    <property type="term" value="F:tRNA-specific adenosine-34 deaminase activity"/>
    <property type="evidence" value="ECO:0007669"/>
    <property type="project" value="UniProtKB-EC"/>
</dbReference>
<dbReference type="Proteomes" id="UP000383932">
    <property type="component" value="Unassembled WGS sequence"/>
</dbReference>
<comment type="similarity">
    <text evidence="2">Belongs to the major facilitator superfamily. Sugar transporter (TC 2.A.1.1) family.</text>
</comment>
<feature type="transmembrane region" description="Helical" evidence="10">
    <location>
        <begin position="67"/>
        <end position="87"/>
    </location>
</feature>
<evidence type="ECO:0000256" key="5">
    <source>
        <dbReference type="ARBA" id="ARBA00022723"/>
    </source>
</evidence>
<sequence>MPWFHDASHPDPPQVRNLRVHLLAISVSMGAAAMGYDTGVIGGTLTLPSFRRDFGLDRASQHQSDTLSGNIVSTFQAGTFFGSLLTFPLVEKYGRVRGMFAAGCVFMVGAILMTAANGHLGMIYAGRGIAGLGIGSASLIIPVYIAEIAPPSIRGRLVGTFEILSQGGSMLGFWINYIMDRTISSNTRTQWIVPLALQMVPGLCLLLGAAFAPESPRWLAKNDQWDKARKNLHNLRQLPSDSAYIEGELQGKSSFSMLLVGEAGRSRWSSFKELFLKGNRNRVAIGLTLMMCQNMTGVNIITYYSPRIFETLGLTGTSTKLFATGFYGVAKTLGMIIFSVWLVERIGRRKGLILGGFIGSLPMWYIGGYVFLADPATKAAAGQYTRNGWGYLAMVCVYLYGLIYCMTWQGITWVYCSEIFPIRIRMLCVALTTADQWLWSFIISRTTPYMITSLGYGTYFFFASLMIVFGIWAYLFVPETKGKSLEDMDQIFGVPQHSAQESSVEAARRVSEYADDTKSTIEQHEFTRSLLATTTTKKRNSRMFEYIPPDKQDPVHLRWMSEALHMAEEAMEAREVPVGCVFVRDDKIIARARNRTNQLRNATRHAELEAIDEILADSSLTPTPTPRYPLSQTDLYVTVEPCIMCASALRQLGLRATYFGAANERFGGCGSVLDVNERESLPHPQYPASFGYLREECIMILRRFYMTENSNAPIPKTKARRVLKTAIPDPTQKASPCSGATKSNV</sequence>
<protein>
    <submittedName>
        <fullName evidence="13">MFS quinate transporter</fullName>
    </submittedName>
</protein>
<dbReference type="PRINTS" id="PR00171">
    <property type="entry name" value="SUGRTRNSPORT"/>
</dbReference>
<accession>A0A5N5QLX6</accession>
<dbReference type="PANTHER" id="PTHR48022:SF42">
    <property type="entry name" value="MAJOR FACILITATOR SUPERFAMILY (MFS) PROFILE DOMAIN-CONTAINING PROTEIN"/>
    <property type="match status" value="1"/>
</dbReference>
<dbReference type="EMBL" id="SSOP01000057">
    <property type="protein sequence ID" value="KAB5592679.1"/>
    <property type="molecule type" value="Genomic_DNA"/>
</dbReference>
<keyword evidence="7 10" id="KW-1133">Transmembrane helix</keyword>
<feature type="transmembrane region" description="Helical" evidence="10">
    <location>
        <begin position="157"/>
        <end position="179"/>
    </location>
</feature>
<dbReference type="FunFam" id="1.20.1250.20:FF:000026">
    <property type="entry name" value="MFS quinate transporter QutD"/>
    <property type="match status" value="1"/>
</dbReference>
<gene>
    <name evidence="13" type="ORF">CTheo_3879</name>
</gene>
<feature type="transmembrane region" description="Helical" evidence="10">
    <location>
        <begin position="324"/>
        <end position="343"/>
    </location>
</feature>
<evidence type="ECO:0000313" key="14">
    <source>
        <dbReference type="Proteomes" id="UP000383932"/>
    </source>
</evidence>
<reference evidence="13 14" key="1">
    <citation type="journal article" date="2019" name="Fungal Biol. Biotechnol.">
        <title>Draft genome sequence of fastidious pathogen Ceratobasidium theobromae, which causes vascular-streak dieback in Theobroma cacao.</title>
        <authorList>
            <person name="Ali S.S."/>
            <person name="Asman A."/>
            <person name="Shao J."/>
            <person name="Firmansyah A.P."/>
            <person name="Susilo A.W."/>
            <person name="Rosmana A."/>
            <person name="McMahon P."/>
            <person name="Junaid M."/>
            <person name="Guest D."/>
            <person name="Kheng T.Y."/>
            <person name="Meinhardt L.W."/>
            <person name="Bailey B.A."/>
        </authorList>
    </citation>
    <scope>NUCLEOTIDE SEQUENCE [LARGE SCALE GENOMIC DNA]</scope>
    <source>
        <strain evidence="13 14">CT2</strain>
    </source>
</reference>
<dbReference type="InterPro" id="IPR020846">
    <property type="entry name" value="MFS_dom"/>
</dbReference>
<dbReference type="InterPro" id="IPR036259">
    <property type="entry name" value="MFS_trans_sf"/>
</dbReference>
<evidence type="ECO:0000256" key="7">
    <source>
        <dbReference type="ARBA" id="ARBA00022989"/>
    </source>
</evidence>
<evidence type="ECO:0000313" key="13">
    <source>
        <dbReference type="EMBL" id="KAB5592679.1"/>
    </source>
</evidence>
<keyword evidence="6" id="KW-0862">Zinc</keyword>
<dbReference type="InterPro" id="IPR016193">
    <property type="entry name" value="Cytidine_deaminase-like"/>
</dbReference>
<dbReference type="InterPro" id="IPR002125">
    <property type="entry name" value="CMP_dCMP_dom"/>
</dbReference>